<dbReference type="SMART" id="SM00451">
    <property type="entry name" value="ZnF_U1"/>
    <property type="match status" value="2"/>
</dbReference>
<dbReference type="SUPFAM" id="SSF50998">
    <property type="entry name" value="Quinoprotein alcohol dehydrogenase-like"/>
    <property type="match status" value="1"/>
</dbReference>
<feature type="compositionally biased region" description="Basic residues" evidence="1">
    <location>
        <begin position="446"/>
        <end position="458"/>
    </location>
</feature>
<dbReference type="GO" id="GO:0016020">
    <property type="term" value="C:membrane"/>
    <property type="evidence" value="ECO:0007669"/>
    <property type="project" value="TreeGrafter"/>
</dbReference>
<feature type="compositionally biased region" description="Basic and acidic residues" evidence="1">
    <location>
        <begin position="1399"/>
        <end position="1425"/>
    </location>
</feature>
<dbReference type="InterPro" id="IPR003604">
    <property type="entry name" value="Matrin/U1-like-C_Znf_C2H2"/>
</dbReference>
<feature type="region of interest" description="Disordered" evidence="1">
    <location>
        <begin position="493"/>
        <end position="515"/>
    </location>
</feature>
<protein>
    <submittedName>
        <fullName evidence="3">Zinc finger protein 106</fullName>
    </submittedName>
</protein>
<evidence type="ECO:0000256" key="1">
    <source>
        <dbReference type="SAM" id="MobiDB-lite"/>
    </source>
</evidence>
<feature type="compositionally biased region" description="Basic and acidic residues" evidence="1">
    <location>
        <begin position="1343"/>
        <end position="1352"/>
    </location>
</feature>
<feature type="region of interest" description="Disordered" evidence="1">
    <location>
        <begin position="106"/>
        <end position="195"/>
    </location>
</feature>
<feature type="region of interest" description="Disordered" evidence="1">
    <location>
        <begin position="1593"/>
        <end position="1634"/>
    </location>
</feature>
<feature type="compositionally biased region" description="Basic and acidic residues" evidence="1">
    <location>
        <begin position="403"/>
        <end position="431"/>
    </location>
</feature>
<feature type="compositionally biased region" description="Polar residues" evidence="1">
    <location>
        <begin position="639"/>
        <end position="650"/>
    </location>
</feature>
<feature type="compositionally biased region" description="Polar residues" evidence="1">
    <location>
        <begin position="386"/>
        <end position="402"/>
    </location>
</feature>
<feature type="compositionally biased region" description="Low complexity" evidence="1">
    <location>
        <begin position="1735"/>
        <end position="1748"/>
    </location>
</feature>
<dbReference type="Gene3D" id="2.130.10.10">
    <property type="entry name" value="YVTN repeat-like/Quinoprotein amine dehydrogenase"/>
    <property type="match status" value="1"/>
</dbReference>
<feature type="compositionally biased region" description="Polar residues" evidence="1">
    <location>
        <begin position="964"/>
        <end position="992"/>
    </location>
</feature>
<feature type="compositionally biased region" description="Basic and acidic residues" evidence="1">
    <location>
        <begin position="493"/>
        <end position="503"/>
    </location>
</feature>
<feature type="region of interest" description="Disordered" evidence="1">
    <location>
        <begin position="891"/>
        <end position="1103"/>
    </location>
</feature>
<dbReference type="SMART" id="SM00355">
    <property type="entry name" value="ZnF_C2H2"/>
    <property type="match status" value="4"/>
</dbReference>
<dbReference type="SMART" id="SM00320">
    <property type="entry name" value="WD40"/>
    <property type="match status" value="3"/>
</dbReference>
<evidence type="ECO:0000259" key="2">
    <source>
        <dbReference type="PROSITE" id="PS00028"/>
    </source>
</evidence>
<dbReference type="InterPro" id="IPR015943">
    <property type="entry name" value="WD40/YVTN_repeat-like_dom_sf"/>
</dbReference>
<feature type="region of interest" description="Disordered" evidence="1">
    <location>
        <begin position="1340"/>
        <end position="1487"/>
    </location>
</feature>
<feature type="region of interest" description="Disordered" evidence="1">
    <location>
        <begin position="1707"/>
        <end position="1794"/>
    </location>
</feature>
<feature type="region of interest" description="Disordered" evidence="1">
    <location>
        <begin position="1839"/>
        <end position="1859"/>
    </location>
</feature>
<sequence>MDLDIVAKQSFGQGGTEKDDLECDLCKISYSDEQEFRDHAWSLIHHIKIEKKKKGSAHNCTLCFASCLNIIEYGKHLIGDKHKRAIEGQRRQKDKETMTFQKEALLNKRVQDDSMLPGQLEHEGPFSDPEIPHHYKTSHHEKSHQRSFSQPYIKGKGKGKKKAPKGKGNRLDDNAHHYPSNDIPRFHPRDRNTVFHDDNQKDRFWENEYDVNWESRGFIPQSDRDFHGQSNWETSWWDRNNRNPHQDEFSYYPRYRTHHSQEQLPVSQRGRNKQLKGGKQYRWNRRDNSNERYDRSNQEDDSYWNRGSNSDGYFRNRAGNRWDNTAEEHPADNHFEHPITGGVPDHLTEAQLDISTESDMTGLKRRRTSDQRDQSKSRKKTVNFDIHSQQQKDSVQMDSDSFPTRDNEKSGDLHQDKRYKTSVSDGKRVLEPDSTTEETNLDKKTSKGKKKDKSKKKKSDSVKSVGEVTDLFHQADNSVLEKAEQLCKDLREKREMVKKEREKKERKKKMEKAEEINSQIKNLSKINQSYLRGHIAGCADQISTDTADSDQSSKPTSSKSNVRTRTPKEHDIDDIRKGIESAVDSKKQKSAEKDSDSEMKSSSPNLKKKKKKSTKSKSESAVGKTDLRKRDTDEIVADQSDSPTTKTPVSEQEGKTRLNIGTSSPSHQESLSRQSSRAGTFSPSHQESLSRQSSRASSDLSSDLDPESSTKDSLLKMVNSPRSRKERERLAKMLRSYAFSQNKLSFPRFNLQLSDLTTDLDGVATELRLEDLSADVQLQIAELIEADIKPDLSSLDSLLLESQKSASGDREPSISPDVNKALMELQSSAENVPTRDTGTTPHIHNPESLPSAKSGNYSYLHEGTNYHKNLNKKSTTDEGPKFNLSLHIKTEELNEPEQDTSPSQSVTVRSGITPLSNLGTSNLVLSANKSKPKPKRDTDASMHCIGDSEPCLLENKSEDLPVSSPYSMPQSKSPTPLESRSVQDSSEPTCSRDTQDLLRFRDNSKHVNSKSQADSEPSTKGSNPTWSKDQIEPLSSRNKLEPVQSRNIPAQGWSHDKREPVRDRQLSETGRANPSNKPVTVKQEFPSSQEHTSSQHAVETSLKSKNSYTPYCTLPSLDTGRETAASLEGNVSSWIARNTETGPPLCEDSLAIGNIDSYKPVLRLVDPTVPTGDAASVASRSSSTSESVFDLVYDLSVEEDGLREEMSSTESEIMRLTSLIQTATEQLTTQREHHQKLSQKEQSLRSRRLHVLREAKSLQSLSSEISAKSVDRLFASTHDGGPSGVPEKPLSQDLMAESSDLDSSRDSNFTKVSLLSSFSHDHQRVTFKDGNASDSLLVLSDSSDSHRNRSDMRGVSSPQALKTKRIDQRVFQTRPQPLEPSRDSEGFLEPNKHTLKTFETSKEAARLLDLKRDPSSSADSNRDTVRPISPSRDSVRSADPSRDSVKSVDPSKRSADPSRGITGIRSVELSKETESSGVVSKETESPVVVSKDTVRAFNSKRESSPNRRAAWSVRPIKDSMKSLESTRDSTGSLEVTKDTIGDTKGQAEVDQSISLVGSAELNEAGFVTLKSLLRAKPQEGTPSWQGKEQEMLIAEDNKKSVSPLTTDDQSSSPAVSSTTPELTQPQVTETTKPKVNVQYMGHLPGNLFTGQKENMFEKLQSFLKTKSEHGYKSESSLKSDEIVLDTDSNQESVASNASLGAKIQQYCKGNRRGSTQGDSGSDHTLKGSNSEANTPVRQQSKPPVSPSVSDDRNLSPSRKRRKTKKERDQSSKRKQKEEYVINSSSECSGQDDDNIPLTELRQRILFQAGPNNAADVCMVETGSDDCSARGTEPRRSLLEEVQLDSPNESEENPNPVRSQRFKLGPETLASVRAAVKSTIHRSDKGRTDDSIKQLVGPADSVTQIQVTGQSVFVAYQKSNPCRFNLESGTLLGQYDCSPCCVRSLAVVTIEDKLCLYACGPSERLFLFDCETFAIIKDMELIYQVQCMHESWGRLYLGTDYGAVIGKDAKTGKTFESFQCCDRSVTCISSGIEGVRKILLVAAYTSPIYVCDAISGLLLRMLEGHSKTVFCMQVTGHMVYSGSGDRKVMEHNLVTSEVSWTYDDSEGLIRGVATDKQGRLFFGGHDQYLRCYNRKNHKLHCLFYVGKSPVASNIVIQKDKILYGNKDGVVEVVTLESTPHRCRCGDCSYLFGLKGHLYHHMLSDHLARNSRLFNCPWKGCTNRLSTLHDSKEAEEHLKEHIQ</sequence>
<dbReference type="GO" id="GO:0008270">
    <property type="term" value="F:zinc ion binding"/>
    <property type="evidence" value="ECO:0007669"/>
    <property type="project" value="InterPro"/>
</dbReference>
<feature type="compositionally biased region" description="Basic and acidic residues" evidence="1">
    <location>
        <begin position="993"/>
        <end position="1005"/>
    </location>
</feature>
<accession>A0A210QCI6</accession>
<feature type="compositionally biased region" description="Polar residues" evidence="1">
    <location>
        <begin position="659"/>
        <end position="685"/>
    </location>
</feature>
<dbReference type="PANTHER" id="PTHR14435">
    <property type="entry name" value="ZINC FINGER PROTEIN 106"/>
    <property type="match status" value="1"/>
</dbReference>
<feature type="compositionally biased region" description="Basic and acidic residues" evidence="1">
    <location>
        <begin position="1765"/>
        <end position="1779"/>
    </location>
</feature>
<feature type="compositionally biased region" description="Polar residues" evidence="1">
    <location>
        <begin position="1009"/>
        <end position="1037"/>
    </location>
</feature>
<feature type="domain" description="C2H2-type" evidence="2">
    <location>
        <begin position="2181"/>
        <end position="2204"/>
    </location>
</feature>
<feature type="compositionally biased region" description="Basic residues" evidence="1">
    <location>
        <begin position="606"/>
        <end position="615"/>
    </location>
</feature>
<feature type="region of interest" description="Disordered" evidence="1">
    <location>
        <begin position="1226"/>
        <end position="1245"/>
    </location>
</feature>
<dbReference type="InterPro" id="IPR042622">
    <property type="entry name" value="Znf106"/>
</dbReference>
<dbReference type="GO" id="GO:0003723">
    <property type="term" value="F:RNA binding"/>
    <property type="evidence" value="ECO:0007669"/>
    <property type="project" value="InterPro"/>
</dbReference>
<keyword evidence="4" id="KW-1185">Reference proteome</keyword>
<feature type="compositionally biased region" description="Low complexity" evidence="1">
    <location>
        <begin position="549"/>
        <end position="560"/>
    </location>
</feature>
<dbReference type="STRING" id="6573.A0A210QCI6"/>
<feature type="region of interest" description="Disordered" evidence="1">
    <location>
        <begin position="542"/>
        <end position="727"/>
    </location>
</feature>
<dbReference type="GO" id="GO:0005829">
    <property type="term" value="C:cytosol"/>
    <property type="evidence" value="ECO:0007669"/>
    <property type="project" value="TreeGrafter"/>
</dbReference>
<feature type="compositionally biased region" description="Polar residues" evidence="1">
    <location>
        <begin position="1085"/>
        <end position="1103"/>
    </location>
</feature>
<feature type="compositionally biased region" description="Basic and acidic residues" evidence="1">
    <location>
        <begin position="1054"/>
        <end position="1066"/>
    </location>
</feature>
<gene>
    <name evidence="3" type="ORF">KP79_PYT09689</name>
</gene>
<feature type="compositionally biased region" description="Polar residues" evidence="1">
    <location>
        <begin position="826"/>
        <end position="842"/>
    </location>
</feature>
<feature type="compositionally biased region" description="Polar residues" evidence="1">
    <location>
        <begin position="899"/>
        <end position="929"/>
    </location>
</feature>
<evidence type="ECO:0000313" key="4">
    <source>
        <dbReference type="Proteomes" id="UP000242188"/>
    </source>
</evidence>
<feature type="region of interest" description="Disordered" evidence="1">
    <location>
        <begin position="258"/>
        <end position="469"/>
    </location>
</feature>
<dbReference type="Proteomes" id="UP000242188">
    <property type="component" value="Unassembled WGS sequence"/>
</dbReference>
<dbReference type="PROSITE" id="PS00028">
    <property type="entry name" value="ZINC_FINGER_C2H2_1"/>
    <property type="match status" value="2"/>
</dbReference>
<dbReference type="InterPro" id="IPR013087">
    <property type="entry name" value="Znf_C2H2_type"/>
</dbReference>
<comment type="caution">
    <text evidence="3">The sequence shown here is derived from an EMBL/GenBank/DDBJ whole genome shotgun (WGS) entry which is preliminary data.</text>
</comment>
<dbReference type="OrthoDB" id="10002522at2759"/>
<dbReference type="GO" id="GO:0017124">
    <property type="term" value="F:SH3 domain binding"/>
    <property type="evidence" value="ECO:0007669"/>
    <property type="project" value="TreeGrafter"/>
</dbReference>
<feature type="compositionally biased region" description="Basic residues" evidence="1">
    <location>
        <begin position="155"/>
        <end position="168"/>
    </location>
</feature>
<name>A0A210QCI6_MIZYE</name>
<feature type="compositionally biased region" description="Polar residues" evidence="1">
    <location>
        <begin position="1067"/>
        <end position="1078"/>
    </location>
</feature>
<evidence type="ECO:0000313" key="3">
    <source>
        <dbReference type="EMBL" id="OWF46424.1"/>
    </source>
</evidence>
<dbReference type="EMBL" id="NEDP02004184">
    <property type="protein sequence ID" value="OWF46424.1"/>
    <property type="molecule type" value="Genomic_DNA"/>
</dbReference>
<feature type="region of interest" description="Disordered" evidence="1">
    <location>
        <begin position="826"/>
        <end position="852"/>
    </location>
</feature>
<feature type="compositionally biased region" description="Basic and acidic residues" evidence="1">
    <location>
        <begin position="566"/>
        <end position="599"/>
    </location>
</feature>
<organism evidence="3 4">
    <name type="scientific">Mizuhopecten yessoensis</name>
    <name type="common">Japanese scallop</name>
    <name type="synonym">Patinopecten yessoensis</name>
    <dbReference type="NCBI Taxonomy" id="6573"/>
    <lineage>
        <taxon>Eukaryota</taxon>
        <taxon>Metazoa</taxon>
        <taxon>Spiralia</taxon>
        <taxon>Lophotrochozoa</taxon>
        <taxon>Mollusca</taxon>
        <taxon>Bivalvia</taxon>
        <taxon>Autobranchia</taxon>
        <taxon>Pteriomorphia</taxon>
        <taxon>Pectinida</taxon>
        <taxon>Pectinoidea</taxon>
        <taxon>Pectinidae</taxon>
        <taxon>Mizuhopecten</taxon>
    </lineage>
</organism>
<dbReference type="InterPro" id="IPR001680">
    <property type="entry name" value="WD40_rpt"/>
</dbReference>
<feature type="compositionally biased region" description="Polar residues" evidence="1">
    <location>
        <begin position="1600"/>
        <end position="1630"/>
    </location>
</feature>
<dbReference type="PANTHER" id="PTHR14435:SF2">
    <property type="entry name" value="ZINC FINGER PROTEIN 106"/>
    <property type="match status" value="1"/>
</dbReference>
<feature type="compositionally biased region" description="Basic and acidic residues" evidence="1">
    <location>
        <begin position="120"/>
        <end position="133"/>
    </location>
</feature>
<feature type="compositionally biased region" description="Basic and acidic residues" evidence="1">
    <location>
        <begin position="184"/>
        <end position="195"/>
    </location>
</feature>
<feature type="domain" description="C2H2-type" evidence="2">
    <location>
        <begin position="23"/>
        <end position="45"/>
    </location>
</feature>
<dbReference type="InterPro" id="IPR011047">
    <property type="entry name" value="Quinoprotein_ADH-like_sf"/>
</dbReference>
<feature type="compositionally biased region" description="Basic and acidic residues" evidence="1">
    <location>
        <begin position="324"/>
        <end position="337"/>
    </location>
</feature>
<proteinExistence type="predicted"/>
<feature type="compositionally biased region" description="Basic residues" evidence="1">
    <location>
        <begin position="134"/>
        <end position="145"/>
    </location>
</feature>
<reference evidence="3 4" key="1">
    <citation type="journal article" date="2017" name="Nat. Ecol. Evol.">
        <title>Scallop genome provides insights into evolution of bilaterian karyotype and development.</title>
        <authorList>
            <person name="Wang S."/>
            <person name="Zhang J."/>
            <person name="Jiao W."/>
            <person name="Li J."/>
            <person name="Xun X."/>
            <person name="Sun Y."/>
            <person name="Guo X."/>
            <person name="Huan P."/>
            <person name="Dong B."/>
            <person name="Zhang L."/>
            <person name="Hu X."/>
            <person name="Sun X."/>
            <person name="Wang J."/>
            <person name="Zhao C."/>
            <person name="Wang Y."/>
            <person name="Wang D."/>
            <person name="Huang X."/>
            <person name="Wang R."/>
            <person name="Lv J."/>
            <person name="Li Y."/>
            <person name="Zhang Z."/>
            <person name="Liu B."/>
            <person name="Lu W."/>
            <person name="Hui Y."/>
            <person name="Liang J."/>
            <person name="Zhou Z."/>
            <person name="Hou R."/>
            <person name="Li X."/>
            <person name="Liu Y."/>
            <person name="Li H."/>
            <person name="Ning X."/>
            <person name="Lin Y."/>
            <person name="Zhao L."/>
            <person name="Xing Q."/>
            <person name="Dou J."/>
            <person name="Li Y."/>
            <person name="Mao J."/>
            <person name="Guo H."/>
            <person name="Dou H."/>
            <person name="Li T."/>
            <person name="Mu C."/>
            <person name="Jiang W."/>
            <person name="Fu Q."/>
            <person name="Fu X."/>
            <person name="Miao Y."/>
            <person name="Liu J."/>
            <person name="Yu Q."/>
            <person name="Li R."/>
            <person name="Liao H."/>
            <person name="Li X."/>
            <person name="Kong Y."/>
            <person name="Jiang Z."/>
            <person name="Chourrout D."/>
            <person name="Li R."/>
            <person name="Bao Z."/>
        </authorList>
    </citation>
    <scope>NUCLEOTIDE SEQUENCE [LARGE SCALE GENOMIC DNA]</scope>
    <source>
        <strain evidence="3 4">PY_sf001</strain>
    </source>
</reference>
<feature type="region of interest" description="Disordered" evidence="1">
    <location>
        <begin position="1274"/>
        <end position="1306"/>
    </location>
</feature>
<feature type="compositionally biased region" description="Low complexity" evidence="1">
    <location>
        <begin position="686"/>
        <end position="703"/>
    </location>
</feature>
<feature type="compositionally biased region" description="Basic and acidic residues" evidence="1">
    <location>
        <begin position="284"/>
        <end position="298"/>
    </location>
</feature>
<feature type="compositionally biased region" description="Basic and acidic residues" evidence="1">
    <location>
        <begin position="1433"/>
        <end position="1456"/>
    </location>
</feature>